<keyword evidence="3" id="KW-1185">Reference proteome</keyword>
<keyword evidence="1" id="KW-0732">Signal</keyword>
<evidence type="ECO:0000256" key="1">
    <source>
        <dbReference type="SAM" id="SignalP"/>
    </source>
</evidence>
<accession>A0A8D2PGS2</accession>
<protein>
    <submittedName>
        <fullName evidence="2">Uncharacterized protein</fullName>
    </submittedName>
</protein>
<dbReference type="Ensembl" id="ENSZLMT00000013942.1">
    <property type="protein sequence ID" value="ENSZLMP00000013561.1"/>
    <property type="gene ID" value="ENSZLMG00000009467.1"/>
</dbReference>
<organism evidence="2 3">
    <name type="scientific">Zosterops lateralis melanops</name>
    <dbReference type="NCBI Taxonomy" id="1220523"/>
    <lineage>
        <taxon>Eukaryota</taxon>
        <taxon>Metazoa</taxon>
        <taxon>Chordata</taxon>
        <taxon>Craniata</taxon>
        <taxon>Vertebrata</taxon>
        <taxon>Euteleostomi</taxon>
        <taxon>Archelosauria</taxon>
        <taxon>Archosauria</taxon>
        <taxon>Dinosauria</taxon>
        <taxon>Saurischia</taxon>
        <taxon>Theropoda</taxon>
        <taxon>Coelurosauria</taxon>
        <taxon>Aves</taxon>
        <taxon>Neognathae</taxon>
        <taxon>Neoaves</taxon>
        <taxon>Telluraves</taxon>
        <taxon>Australaves</taxon>
        <taxon>Passeriformes</taxon>
        <taxon>Sylvioidea</taxon>
        <taxon>Zosteropidae</taxon>
        <taxon>Zosterops</taxon>
    </lineage>
</organism>
<proteinExistence type="predicted"/>
<feature type="chain" id="PRO_5034171665" evidence="1">
    <location>
        <begin position="18"/>
        <end position="91"/>
    </location>
</feature>
<dbReference type="Proteomes" id="UP000694401">
    <property type="component" value="Unassembled WGS sequence"/>
</dbReference>
<reference evidence="2" key="2">
    <citation type="submission" date="2025-09" db="UniProtKB">
        <authorList>
            <consortium name="Ensembl"/>
        </authorList>
    </citation>
    <scope>IDENTIFICATION</scope>
</reference>
<evidence type="ECO:0000313" key="3">
    <source>
        <dbReference type="Proteomes" id="UP000694401"/>
    </source>
</evidence>
<dbReference type="AlphaFoldDB" id="A0A8D2PGS2"/>
<evidence type="ECO:0000313" key="2">
    <source>
        <dbReference type="Ensembl" id="ENSZLMP00000013561.1"/>
    </source>
</evidence>
<reference evidence="2" key="1">
    <citation type="submission" date="2025-08" db="UniProtKB">
        <authorList>
            <consortium name="Ensembl"/>
        </authorList>
    </citation>
    <scope>IDENTIFICATION</scope>
</reference>
<name>A0A8D2PGS2_ZOSLA</name>
<feature type="signal peptide" evidence="1">
    <location>
        <begin position="1"/>
        <end position="17"/>
    </location>
</feature>
<sequence>MFLILKKKIFSLTLVLKDICVTEDWCLCSKARKEIKFKINAIFEKTKRALFSCLSIIIHNRKNPSLVSLILFFLLNSITLSSKPRLLLRSD</sequence>